<reference evidence="5 6" key="1">
    <citation type="journal article" date="2015" name="Int. J. Syst. Evol. Microbiol.">
        <title>Youhaiella tibetensis gen. nov., sp. nov., isolated from subsurface sediment.</title>
        <authorList>
            <person name="Wang Y.X."/>
            <person name="Huang F.Q."/>
            <person name="Nogi Y."/>
            <person name="Pang S.J."/>
            <person name="Wang P.K."/>
            <person name="Lv J."/>
        </authorList>
    </citation>
    <scope>NUCLEOTIDE SEQUENCE [LARGE SCALE GENOMIC DNA]</scope>
    <source>
        <strain evidence="6">fig4</strain>
    </source>
</reference>
<keyword evidence="3" id="KW-1133">Transmembrane helix</keyword>
<protein>
    <submittedName>
        <fullName evidence="5">Uncharacterized protein</fullName>
    </submittedName>
</protein>
<evidence type="ECO:0000256" key="4">
    <source>
        <dbReference type="ARBA" id="ARBA00023136"/>
    </source>
</evidence>
<evidence type="ECO:0000313" key="5">
    <source>
        <dbReference type="EMBL" id="QEE19728.1"/>
    </source>
</evidence>
<name>A0A5B9DMQ4_9HYPH</name>
<accession>A0A5B9DMQ4</accession>
<dbReference type="KEGG" id="yti:FNA67_05865"/>
<gene>
    <name evidence="5" type="ORF">FNA67_05865</name>
</gene>
<evidence type="ECO:0000256" key="1">
    <source>
        <dbReference type="ARBA" id="ARBA00004141"/>
    </source>
</evidence>
<dbReference type="Proteomes" id="UP000321062">
    <property type="component" value="Chromosome"/>
</dbReference>
<dbReference type="OrthoDB" id="7595779at2"/>
<dbReference type="InterPro" id="IPR032808">
    <property type="entry name" value="DoxX"/>
</dbReference>
<evidence type="ECO:0000313" key="6">
    <source>
        <dbReference type="Proteomes" id="UP000321062"/>
    </source>
</evidence>
<dbReference type="GO" id="GO:0016020">
    <property type="term" value="C:membrane"/>
    <property type="evidence" value="ECO:0007669"/>
    <property type="project" value="UniProtKB-SubCell"/>
</dbReference>
<proteinExistence type="predicted"/>
<evidence type="ECO:0000256" key="2">
    <source>
        <dbReference type="ARBA" id="ARBA00022692"/>
    </source>
</evidence>
<keyword evidence="4" id="KW-0472">Membrane</keyword>
<sequence length="122" mass="13365">MVLGIGWATWLTWLLVAFFIGDGIMSAIGPEPMRASFVNWGFPSWWHLVNAVVCLAVGLLLLFPATRPFGFLLGFLECFAVFATLIRHGEYAHLPPGVVLFAVLVLAYWGNYGLKLPANAAV</sequence>
<comment type="subcellular location">
    <subcellularLocation>
        <location evidence="1">Membrane</location>
        <topology evidence="1">Multi-pass membrane protein</topology>
    </subcellularLocation>
</comment>
<evidence type="ECO:0000256" key="3">
    <source>
        <dbReference type="ARBA" id="ARBA00022989"/>
    </source>
</evidence>
<dbReference type="RefSeq" id="WP_049704323.1">
    <property type="nucleotide sequence ID" value="NZ_BMFM01000001.1"/>
</dbReference>
<dbReference type="EMBL" id="CP041690">
    <property type="protein sequence ID" value="QEE19728.1"/>
    <property type="molecule type" value="Genomic_DNA"/>
</dbReference>
<organism evidence="5 6">
    <name type="scientific">Paradevosia tibetensis</name>
    <dbReference type="NCBI Taxonomy" id="1447062"/>
    <lineage>
        <taxon>Bacteria</taxon>
        <taxon>Pseudomonadati</taxon>
        <taxon>Pseudomonadota</taxon>
        <taxon>Alphaproteobacteria</taxon>
        <taxon>Hyphomicrobiales</taxon>
        <taxon>Devosiaceae</taxon>
        <taxon>Paradevosia</taxon>
    </lineage>
</organism>
<dbReference type="Pfam" id="PF13564">
    <property type="entry name" value="DoxX_2"/>
    <property type="match status" value="1"/>
</dbReference>
<keyword evidence="2" id="KW-0812">Transmembrane</keyword>
<keyword evidence="6" id="KW-1185">Reference proteome</keyword>
<dbReference type="AlphaFoldDB" id="A0A5B9DMQ4"/>